<dbReference type="AlphaFoldDB" id="A0A1B1DZJ3"/>
<feature type="chain" id="PRO_5008521412" evidence="2">
    <location>
        <begin position="23"/>
        <end position="379"/>
    </location>
</feature>
<feature type="transmembrane region" description="Helical" evidence="1">
    <location>
        <begin position="351"/>
        <end position="370"/>
    </location>
</feature>
<dbReference type="RefSeq" id="XP_019914889.1">
    <property type="nucleotide sequence ID" value="XM_020059344.1"/>
</dbReference>
<keyword evidence="1" id="KW-1133">Transmembrane helix</keyword>
<sequence length="379" mass="44531">MTGTIECISIGLISLLFIKICALFYKTQNERENVKGKQDAGRTGAAGDGSSPEPNVKVDVICDITNNFGRHYVKEVIRRKNVIGIIPVYKNYNKEYLDISIFNSFMAQLFNFLNMRNGKLILANEDNCVINFLQKELNMEECDNDEEEILLASCIIINDKVSIVVCVINYEADMEKQLNLFIGKKKKDIFVIINNLFLSNKNDIVKEKMKNKGCKNVELLDRKSSLTPEAEEGCEMTSFFSFFDFFNIKKEYLTDFYSIIQINMKNFCYFYKRLGNNSFSETYLNGYMYDNLVDTKIYNSLMDMYHDLISEAIKKDNKKINMKKFYTFYGEECDYNKIVKFTLMKLENNMLLFYIYDIYSYVYYQLILYFSQKQSISYR</sequence>
<dbReference type="VEuPathDB" id="PlasmoDB:PCOAH_00025390"/>
<proteinExistence type="predicted"/>
<keyword evidence="1" id="KW-0472">Membrane</keyword>
<reference evidence="4" key="1">
    <citation type="submission" date="2016-06" db="EMBL/GenBank/DDBJ databases">
        <title>First high quality genome sequence of Plasmodium coatneyi using continuous long reads from single molecule, real-time sequencing.</title>
        <authorList>
            <person name="Chien J.-T."/>
            <person name="Pakala S.B."/>
            <person name="Geraldo J.A."/>
            <person name="Lapp S.A."/>
            <person name="Barnwell J.W."/>
            <person name="Kissinger J.C."/>
            <person name="Galinski M.R."/>
            <person name="Humphrey J.C."/>
        </authorList>
    </citation>
    <scope>NUCLEOTIDE SEQUENCE [LARGE SCALE GENOMIC DNA]</scope>
    <source>
        <strain evidence="4">Hackeri</strain>
    </source>
</reference>
<protein>
    <submittedName>
        <fullName evidence="3">Uncharacterized protein</fullName>
    </submittedName>
</protein>
<name>A0A1B1DZJ3_9APIC</name>
<dbReference type="Proteomes" id="UP000092716">
    <property type="component" value="Chromosome 9"/>
</dbReference>
<dbReference type="OrthoDB" id="384893at2759"/>
<evidence type="ECO:0000313" key="3">
    <source>
        <dbReference type="EMBL" id="ANQ08194.1"/>
    </source>
</evidence>
<evidence type="ECO:0000313" key="4">
    <source>
        <dbReference type="Proteomes" id="UP000092716"/>
    </source>
</evidence>
<keyword evidence="1" id="KW-0812">Transmembrane</keyword>
<dbReference type="GeneID" id="30909267"/>
<keyword evidence="2" id="KW-0732">Signal</keyword>
<organism evidence="3 4">
    <name type="scientific">Plasmodium coatneyi</name>
    <dbReference type="NCBI Taxonomy" id="208452"/>
    <lineage>
        <taxon>Eukaryota</taxon>
        <taxon>Sar</taxon>
        <taxon>Alveolata</taxon>
        <taxon>Apicomplexa</taxon>
        <taxon>Aconoidasida</taxon>
        <taxon>Haemosporida</taxon>
        <taxon>Plasmodiidae</taxon>
        <taxon>Plasmodium</taxon>
    </lineage>
</organism>
<evidence type="ECO:0000256" key="1">
    <source>
        <dbReference type="SAM" id="Phobius"/>
    </source>
</evidence>
<dbReference type="EMBL" id="CP016247">
    <property type="protein sequence ID" value="ANQ08194.1"/>
    <property type="molecule type" value="Genomic_DNA"/>
</dbReference>
<feature type="signal peptide" evidence="2">
    <location>
        <begin position="1"/>
        <end position="22"/>
    </location>
</feature>
<gene>
    <name evidence="3" type="ORF">PCOAH_00025390</name>
</gene>
<evidence type="ECO:0000256" key="2">
    <source>
        <dbReference type="SAM" id="SignalP"/>
    </source>
</evidence>
<accession>A0A1B1DZJ3</accession>
<dbReference type="KEGG" id="pcot:PCOAH_00025390"/>
<keyword evidence="4" id="KW-1185">Reference proteome</keyword>